<feature type="transmembrane region" description="Helical" evidence="1">
    <location>
        <begin position="180"/>
        <end position="201"/>
    </location>
</feature>
<dbReference type="Proteomes" id="UP000504606">
    <property type="component" value="Unplaced"/>
</dbReference>
<feature type="transmembrane region" description="Helical" evidence="1">
    <location>
        <begin position="237"/>
        <end position="258"/>
    </location>
</feature>
<proteinExistence type="predicted"/>
<feature type="transmembrane region" description="Helical" evidence="1">
    <location>
        <begin position="264"/>
        <end position="280"/>
    </location>
</feature>
<reference evidence="3" key="1">
    <citation type="submission" date="2025-08" db="UniProtKB">
        <authorList>
            <consortium name="RefSeq"/>
        </authorList>
    </citation>
    <scope>IDENTIFICATION</scope>
    <source>
        <tissue evidence="3">Whole organism</tissue>
    </source>
</reference>
<dbReference type="KEGG" id="foc:113212625"/>
<name>A0A9C6XDQ8_FRAOC</name>
<protein>
    <submittedName>
        <fullName evidence="3">Uncharacterized protein LOC113212625</fullName>
    </submittedName>
</protein>
<feature type="transmembrane region" description="Helical" evidence="1">
    <location>
        <begin position="28"/>
        <end position="47"/>
    </location>
</feature>
<dbReference type="OrthoDB" id="10493967at2759"/>
<gene>
    <name evidence="3" type="primary">LOC113212625</name>
</gene>
<keyword evidence="2" id="KW-1185">Reference proteome</keyword>
<dbReference type="GeneID" id="113212625"/>
<evidence type="ECO:0000313" key="3">
    <source>
        <dbReference type="RefSeq" id="XP_052133329.1"/>
    </source>
</evidence>
<keyword evidence="1" id="KW-1133">Transmembrane helix</keyword>
<feature type="transmembrane region" description="Helical" evidence="1">
    <location>
        <begin position="122"/>
        <end position="144"/>
    </location>
</feature>
<keyword evidence="1" id="KW-0812">Transmembrane</keyword>
<organism evidence="2 3">
    <name type="scientific">Frankliniella occidentalis</name>
    <name type="common">Western flower thrips</name>
    <name type="synonym">Euthrips occidentalis</name>
    <dbReference type="NCBI Taxonomy" id="133901"/>
    <lineage>
        <taxon>Eukaryota</taxon>
        <taxon>Metazoa</taxon>
        <taxon>Ecdysozoa</taxon>
        <taxon>Arthropoda</taxon>
        <taxon>Hexapoda</taxon>
        <taxon>Insecta</taxon>
        <taxon>Pterygota</taxon>
        <taxon>Neoptera</taxon>
        <taxon>Paraneoptera</taxon>
        <taxon>Thysanoptera</taxon>
        <taxon>Terebrantia</taxon>
        <taxon>Thripoidea</taxon>
        <taxon>Thripidae</taxon>
        <taxon>Frankliniella</taxon>
    </lineage>
</organism>
<evidence type="ECO:0000256" key="1">
    <source>
        <dbReference type="SAM" id="Phobius"/>
    </source>
</evidence>
<feature type="transmembrane region" description="Helical" evidence="1">
    <location>
        <begin position="59"/>
        <end position="81"/>
    </location>
</feature>
<keyword evidence="1" id="KW-0472">Membrane</keyword>
<accession>A0A9C6XDQ8</accession>
<dbReference type="AlphaFoldDB" id="A0A9C6XDQ8"/>
<evidence type="ECO:0000313" key="2">
    <source>
        <dbReference type="Proteomes" id="UP000504606"/>
    </source>
</evidence>
<sequence>MAIVELFDWWRLLINPEKAEWRKKIESLLLGTKPFSCFLMIFLPTTFMGGLQKGLTMKAIMALRLPISLMPCFAAGCLFGFNRKALTSLFEDAVRISSQICTDGVPPRIEENSRRLLNFTRIGYGAMHAWTAIATLSVPVSVAFQGKLLIDMWPWFDGDVGVWLGGTLQTVIVYPMAFPVYAFSVYMWSVVEALAVLFNIISNQLTHASTYSQVHQVVRMHAQVLSLSARVAQQIEVVLTVLTIGILMTPALSMLMVIRGFFDLFSAASIPFLVAFWILCRAGQILESAALHLMSSSMVTFSNVQEVNDANEKSKTCRLLLVIMMQAMRKQSITAFRGNMRYNLHTCLEAFRSWYSILQYLLNMPDNNSV</sequence>
<dbReference type="RefSeq" id="XP_052133329.1">
    <property type="nucleotide sequence ID" value="XM_052277369.1"/>
</dbReference>